<dbReference type="EMBL" id="SLWY01000003">
    <property type="protein sequence ID" value="TCO83088.1"/>
    <property type="molecule type" value="Genomic_DNA"/>
</dbReference>
<reference evidence="1 2" key="1">
    <citation type="submission" date="2019-03" db="EMBL/GenBank/DDBJ databases">
        <title>Genomic Encyclopedia of Type Strains, Phase IV (KMG-IV): sequencing the most valuable type-strain genomes for metagenomic binning, comparative biology and taxonomic classification.</title>
        <authorList>
            <person name="Goeker M."/>
        </authorList>
    </citation>
    <scope>NUCLEOTIDE SEQUENCE [LARGE SCALE GENOMIC DNA]</scope>
    <source>
        <strain evidence="1 2">DSM 25287</strain>
    </source>
</reference>
<keyword evidence="2" id="KW-1185">Reference proteome</keyword>
<gene>
    <name evidence="1" type="ORF">EV699_103137</name>
</gene>
<dbReference type="Proteomes" id="UP000295765">
    <property type="component" value="Unassembled WGS sequence"/>
</dbReference>
<sequence length="220" mass="24668">MVHAVLRARARALPERIPLLELLGLFAPAGGAEAEVWRDFFRRAIEGGRLVAEPEARVIPARRVRVGRRVRSYGPLSDRPPDPSHRDIPERTETIAVYSRAAVRACLQAEGIGPSDCPLAWVWLEPAAPAQPDRLPPTAPRTRRDRLSEAIEEALDERRRWLGREPTDPELYERLRPGCDASGAVVDEDDSGLIWTDSQGKSHTTSHALLAKRFKRARDR</sequence>
<dbReference type="RefSeq" id="WP_132538824.1">
    <property type="nucleotide sequence ID" value="NZ_SLWY01000003.1"/>
</dbReference>
<organism evidence="1 2">
    <name type="scientific">Plasticicumulans lactativorans</name>
    <dbReference type="NCBI Taxonomy" id="1133106"/>
    <lineage>
        <taxon>Bacteria</taxon>
        <taxon>Pseudomonadati</taxon>
        <taxon>Pseudomonadota</taxon>
        <taxon>Gammaproteobacteria</taxon>
        <taxon>Candidatus Competibacteraceae</taxon>
        <taxon>Plasticicumulans</taxon>
    </lineage>
</organism>
<evidence type="ECO:0000313" key="2">
    <source>
        <dbReference type="Proteomes" id="UP000295765"/>
    </source>
</evidence>
<accession>A0A4R2L6Q3</accession>
<comment type="caution">
    <text evidence="1">The sequence shown here is derived from an EMBL/GenBank/DDBJ whole genome shotgun (WGS) entry which is preliminary data.</text>
</comment>
<name>A0A4R2L6Q3_9GAMM</name>
<dbReference type="AlphaFoldDB" id="A0A4R2L6Q3"/>
<protein>
    <submittedName>
        <fullName evidence="1">Uncharacterized protein</fullName>
    </submittedName>
</protein>
<proteinExistence type="predicted"/>
<evidence type="ECO:0000313" key="1">
    <source>
        <dbReference type="EMBL" id="TCO83088.1"/>
    </source>
</evidence>